<sequence>MPGPSLDPGTELCHRLETHGMQKQIVEDVIQHFERRGFKLMGMKILLQRGCSSKAMMGHTDSAEAASGTIRGYFQGAQREIQQWFQSSELVDGGEESHQRSIYPA</sequence>
<gene>
    <name evidence="7" type="ORF">NYPRO_LOCUS20730</name>
</gene>
<organism evidence="7 8">
    <name type="scientific">Nyctereutes procyonoides</name>
    <name type="common">Raccoon dog</name>
    <name type="synonym">Canis procyonoides</name>
    <dbReference type="NCBI Taxonomy" id="34880"/>
    <lineage>
        <taxon>Eukaryota</taxon>
        <taxon>Metazoa</taxon>
        <taxon>Chordata</taxon>
        <taxon>Craniata</taxon>
        <taxon>Vertebrata</taxon>
        <taxon>Euteleostomi</taxon>
        <taxon>Mammalia</taxon>
        <taxon>Eutheria</taxon>
        <taxon>Laurasiatheria</taxon>
        <taxon>Carnivora</taxon>
        <taxon>Caniformia</taxon>
        <taxon>Canidae</taxon>
        <taxon>Nyctereutes</taxon>
    </lineage>
</organism>
<evidence type="ECO:0000256" key="5">
    <source>
        <dbReference type="ARBA" id="ARBA00022777"/>
    </source>
</evidence>
<dbReference type="SUPFAM" id="SSF54919">
    <property type="entry name" value="Nucleoside diphosphate kinase, NDK"/>
    <property type="match status" value="1"/>
</dbReference>
<proteinExistence type="inferred from homology"/>
<dbReference type="AlphaFoldDB" id="A0A811ZGK2"/>
<evidence type="ECO:0000256" key="3">
    <source>
        <dbReference type="ARBA" id="ARBA00012966"/>
    </source>
</evidence>
<evidence type="ECO:0000256" key="2">
    <source>
        <dbReference type="ARBA" id="ARBA00008142"/>
    </source>
</evidence>
<evidence type="ECO:0000256" key="1">
    <source>
        <dbReference type="ARBA" id="ARBA00001946"/>
    </source>
</evidence>
<keyword evidence="4" id="KW-0808">Transferase</keyword>
<dbReference type="Proteomes" id="UP000645828">
    <property type="component" value="Unassembled WGS sequence"/>
</dbReference>
<dbReference type="InterPro" id="IPR034907">
    <property type="entry name" value="NDK-like_dom"/>
</dbReference>
<comment type="similarity">
    <text evidence="2">Belongs to the NDK family.</text>
</comment>
<comment type="cofactor">
    <cofactor evidence="1">
        <name>Mg(2+)</name>
        <dbReference type="ChEBI" id="CHEBI:18420"/>
    </cofactor>
</comment>
<dbReference type="EC" id="2.7.4.6" evidence="3"/>
<dbReference type="GO" id="GO:0004550">
    <property type="term" value="F:nucleoside diphosphate kinase activity"/>
    <property type="evidence" value="ECO:0007669"/>
    <property type="project" value="UniProtKB-EC"/>
</dbReference>
<keyword evidence="5" id="KW-0418">Kinase</keyword>
<comment type="caution">
    <text evidence="7">The sequence shown here is derived from an EMBL/GenBank/DDBJ whole genome shotgun (WGS) entry which is preliminary data.</text>
</comment>
<dbReference type="SMART" id="SM00562">
    <property type="entry name" value="NDK"/>
    <property type="match status" value="1"/>
</dbReference>
<dbReference type="EMBL" id="CAJHUB010000764">
    <property type="protein sequence ID" value="CAD7687936.1"/>
    <property type="molecule type" value="Genomic_DNA"/>
</dbReference>
<dbReference type="PANTHER" id="PTHR11349">
    <property type="entry name" value="NUCLEOSIDE DIPHOSPHATE KINASE"/>
    <property type="match status" value="1"/>
</dbReference>
<evidence type="ECO:0000259" key="6">
    <source>
        <dbReference type="SMART" id="SM00562"/>
    </source>
</evidence>
<evidence type="ECO:0000313" key="8">
    <source>
        <dbReference type="Proteomes" id="UP000645828"/>
    </source>
</evidence>
<keyword evidence="8" id="KW-1185">Reference proteome</keyword>
<evidence type="ECO:0000256" key="4">
    <source>
        <dbReference type="ARBA" id="ARBA00022679"/>
    </source>
</evidence>
<name>A0A811ZGK2_NYCPR</name>
<dbReference type="InterPro" id="IPR036850">
    <property type="entry name" value="NDK-like_dom_sf"/>
</dbReference>
<reference evidence="7" key="1">
    <citation type="submission" date="2020-12" db="EMBL/GenBank/DDBJ databases">
        <authorList>
            <consortium name="Molecular Ecology Group"/>
        </authorList>
    </citation>
    <scope>NUCLEOTIDE SEQUENCE</scope>
    <source>
        <strain evidence="7">TBG_1078</strain>
    </source>
</reference>
<accession>A0A811ZGK2</accession>
<evidence type="ECO:0000313" key="7">
    <source>
        <dbReference type="EMBL" id="CAD7687936.1"/>
    </source>
</evidence>
<feature type="domain" description="Nucleoside diphosphate kinase-like" evidence="6">
    <location>
        <begin position="16"/>
        <end position="92"/>
    </location>
</feature>
<protein>
    <recommendedName>
        <fullName evidence="3">nucleoside-diphosphate kinase</fullName>
        <ecNumber evidence="3">2.7.4.6</ecNumber>
    </recommendedName>
</protein>